<dbReference type="GO" id="GO:0016740">
    <property type="term" value="F:transferase activity"/>
    <property type="evidence" value="ECO:0007669"/>
    <property type="project" value="UniProtKB-KW"/>
</dbReference>
<feature type="region of interest" description="Disordered" evidence="1">
    <location>
        <begin position="501"/>
        <end position="528"/>
    </location>
</feature>
<dbReference type="Proteomes" id="UP000218399">
    <property type="component" value="Unassembled WGS sequence"/>
</dbReference>
<feature type="domain" description="Aminoglycoside phosphotransferase" evidence="2">
    <location>
        <begin position="96"/>
        <end position="284"/>
    </location>
</feature>
<sequence>MVPYPLECVRLCGGLYAPHGKMASVSERSNLMLAALASAAMPDGAVVGVRASEQENDTDADAGIDQAVVQDLRGQFYNVYATNEPRGKKRLAGRTRAAQVVGRSRELAGLGFATDRVVAYEPGGDDAERAAVLVTVHPEGVSRSLELLTLDDCASVGTAIGAVHRLRPTFLTESGYPAYTTGQIRAQLTSWIKRLRHAGHVPSEITDSWTRILETEGLWSFMTCPVHGGYADGDFIFSGSTITAITNWQEMQINDPARDLAWIFSKLDETHRNAVITAYGRILGNRLDDLIMLRANLWVQMAQVGDFLQALNQGDNARIMQFKAQVDHLAHQLGVTMHRTRGYDHAAAANPSTVTVNTLLREDEARQRRTATPSSTQMASAPSVFDATDERDITNERPVDDDRTNSRSIDAIGVVDTDDTNSRQIVASSSETIVIGVSDATHDAYTTDTTGQAQTAGQAQTTGEAATGTPRPAVNGTDAPNGPDAQTLLIPLLEREERAMRDAQAGLAQTHPATGSASIPTTDARTQG</sequence>
<evidence type="ECO:0000313" key="3">
    <source>
        <dbReference type="EMBL" id="PAU67802.1"/>
    </source>
</evidence>
<organism evidence="3 4">
    <name type="scientific">Bifidobacterium criceti</name>
    <dbReference type="NCBI Taxonomy" id="1960969"/>
    <lineage>
        <taxon>Bacteria</taxon>
        <taxon>Bacillati</taxon>
        <taxon>Actinomycetota</taxon>
        <taxon>Actinomycetes</taxon>
        <taxon>Bifidobacteriales</taxon>
        <taxon>Bifidobacteriaceae</taxon>
        <taxon>Bifidobacterium</taxon>
    </lineage>
</organism>
<dbReference type="Gene3D" id="3.90.1200.10">
    <property type="match status" value="1"/>
</dbReference>
<comment type="caution">
    <text evidence="3">The sequence shown here is derived from an EMBL/GenBank/DDBJ whole genome shotgun (WGS) entry which is preliminary data.</text>
</comment>
<evidence type="ECO:0000259" key="2">
    <source>
        <dbReference type="Pfam" id="PF01636"/>
    </source>
</evidence>
<dbReference type="EMBL" id="MVOH01000009">
    <property type="protein sequence ID" value="PAU67802.1"/>
    <property type="molecule type" value="Genomic_DNA"/>
</dbReference>
<dbReference type="Pfam" id="PF01636">
    <property type="entry name" value="APH"/>
    <property type="match status" value="1"/>
</dbReference>
<keyword evidence="4" id="KW-1185">Reference proteome</keyword>
<reference evidence="3 4" key="1">
    <citation type="journal article" date="2017" name="ISME J.">
        <title>Unveiling bifidobacterial biogeography across the mammalian branch of the tree of life.</title>
        <authorList>
            <person name="Milani C."/>
            <person name="Mangifesta M."/>
            <person name="Mancabelli L."/>
            <person name="Lugli G.A."/>
            <person name="James K."/>
            <person name="Duranti S."/>
            <person name="Turroni F."/>
            <person name="Ferrario C."/>
            <person name="Ossiprandi M.C."/>
            <person name="van Sinderen D."/>
            <person name="Ventura M."/>
        </authorList>
    </citation>
    <scope>NUCLEOTIDE SEQUENCE [LARGE SCALE GENOMIC DNA]</scope>
    <source>
        <strain evidence="4">Ham19E</strain>
    </source>
</reference>
<feature type="compositionally biased region" description="Polar residues" evidence="1">
    <location>
        <begin position="511"/>
        <end position="528"/>
    </location>
</feature>
<feature type="compositionally biased region" description="Polar residues" evidence="1">
    <location>
        <begin position="370"/>
        <end position="380"/>
    </location>
</feature>
<evidence type="ECO:0000313" key="4">
    <source>
        <dbReference type="Proteomes" id="UP000218399"/>
    </source>
</evidence>
<evidence type="ECO:0000256" key="1">
    <source>
        <dbReference type="SAM" id="MobiDB-lite"/>
    </source>
</evidence>
<proteinExistence type="predicted"/>
<gene>
    <name evidence="3" type="ORF">B1526_0957</name>
</gene>
<name>A0A2A2EFS8_9BIFI</name>
<feature type="compositionally biased region" description="Low complexity" evidence="1">
    <location>
        <begin position="449"/>
        <end position="469"/>
    </location>
</feature>
<accession>A0A2A2EFS8</accession>
<keyword evidence="3" id="KW-0808">Transferase</keyword>
<feature type="region of interest" description="Disordered" evidence="1">
    <location>
        <begin position="449"/>
        <end position="485"/>
    </location>
</feature>
<dbReference type="InterPro" id="IPR011009">
    <property type="entry name" value="Kinase-like_dom_sf"/>
</dbReference>
<dbReference type="AlphaFoldDB" id="A0A2A2EFS8"/>
<feature type="region of interest" description="Disordered" evidence="1">
    <location>
        <begin position="365"/>
        <end position="410"/>
    </location>
</feature>
<dbReference type="SUPFAM" id="SSF56112">
    <property type="entry name" value="Protein kinase-like (PK-like)"/>
    <property type="match status" value="1"/>
</dbReference>
<dbReference type="InterPro" id="IPR002575">
    <property type="entry name" value="Aminoglycoside_PTrfase"/>
</dbReference>
<feature type="compositionally biased region" description="Basic and acidic residues" evidence="1">
    <location>
        <begin position="388"/>
        <end position="405"/>
    </location>
</feature>
<protein>
    <submittedName>
        <fullName evidence="3">Aminoglycoside phosphotransferase</fullName>
    </submittedName>
</protein>